<dbReference type="Proteomes" id="UP001187682">
    <property type="component" value="Unassembled WGS sequence"/>
</dbReference>
<dbReference type="EMBL" id="ONZQ02000012">
    <property type="protein sequence ID" value="SPO05401.1"/>
    <property type="molecule type" value="Genomic_DNA"/>
</dbReference>
<dbReference type="PANTHER" id="PTHR21405:SF0">
    <property type="entry name" value="TETRATRICOPEPTIDE REPEAT PROTEIN 36"/>
    <property type="match status" value="1"/>
</dbReference>
<evidence type="ECO:0000256" key="1">
    <source>
        <dbReference type="ARBA" id="ARBA00006995"/>
    </source>
</evidence>
<dbReference type="AlphaFoldDB" id="A0AAE8SY08"/>
<comment type="caution">
    <text evidence="2">The sequence shown here is derived from an EMBL/GenBank/DDBJ whole genome shotgun (WGS) entry which is preliminary data.</text>
</comment>
<evidence type="ECO:0000313" key="2">
    <source>
        <dbReference type="EMBL" id="SPO05401.1"/>
    </source>
</evidence>
<dbReference type="GO" id="GO:0006570">
    <property type="term" value="P:tyrosine metabolic process"/>
    <property type="evidence" value="ECO:0007669"/>
    <property type="project" value="TreeGrafter"/>
</dbReference>
<organism evidence="2 3">
    <name type="scientific">Cephalotrichum gorgonifer</name>
    <dbReference type="NCBI Taxonomy" id="2041049"/>
    <lineage>
        <taxon>Eukaryota</taxon>
        <taxon>Fungi</taxon>
        <taxon>Dikarya</taxon>
        <taxon>Ascomycota</taxon>
        <taxon>Pezizomycotina</taxon>
        <taxon>Sordariomycetes</taxon>
        <taxon>Hypocreomycetidae</taxon>
        <taxon>Microascales</taxon>
        <taxon>Microascaceae</taxon>
        <taxon>Cephalotrichum</taxon>
    </lineage>
</organism>
<gene>
    <name evidence="2" type="ORF">DNG_08088</name>
</gene>
<keyword evidence="3" id="KW-1185">Reference proteome</keyword>
<evidence type="ECO:0000313" key="3">
    <source>
        <dbReference type="Proteomes" id="UP001187682"/>
    </source>
</evidence>
<dbReference type="InterPro" id="IPR038906">
    <property type="entry name" value="TTC36"/>
</dbReference>
<proteinExistence type="inferred from homology"/>
<name>A0AAE8SY08_9PEZI</name>
<accession>A0AAE8SY08</accession>
<comment type="similarity">
    <text evidence="1">Belongs to the TTC36 family.</text>
</comment>
<sequence length="244" mass="26318">MSGVVSPSALTANDEHLMNVLFDPGSSVSKRGAIIDSGLQALPDIEPQQLQALRAREALIIKPLDSQDPLREAVENAIVQLTELLDTNPAYPSAYMNRAQARRLLISQSNHTFHETSVRNVQLVLSDLTKTIELAAPTSPSAPVSSFQAELLSKAYTHRAYVMHMMSKPGNPSGIVQRLSGGGGVQTLEDMASRDFFMGGIYGDAIAKEMAVATNPYAKMCGAIVKEALKQEISHSLDSRGKDL</sequence>
<protein>
    <submittedName>
        <fullName evidence="2">Uncharacterized protein</fullName>
    </submittedName>
</protein>
<dbReference type="PANTHER" id="PTHR21405">
    <property type="entry name" value="CDNA SEQUENCE BC021608"/>
    <property type="match status" value="1"/>
</dbReference>
<reference evidence="2" key="1">
    <citation type="submission" date="2018-03" db="EMBL/GenBank/DDBJ databases">
        <authorList>
            <person name="Guldener U."/>
        </authorList>
    </citation>
    <scope>NUCLEOTIDE SEQUENCE</scope>
</reference>